<proteinExistence type="inferred from homology"/>
<dbReference type="Gene3D" id="3.40.225.10">
    <property type="entry name" value="Class II aldolase/adducin N-terminal domain"/>
    <property type="match status" value="1"/>
</dbReference>
<sequence length="261" mass="28910">MSHIFTMGGGVKHDGQSLKERVSEVEWNARVELALCYRLIAHFGLTDTIYNHISYRIPGEEEHLLLNPFGLLYEEVTASSLIKVDVEGNILDDTTGLGINKAGFIIHGAIHEARPDVNCVLHTHTDAGLAVAANAAGLLPISQPAALFMNRIGYHDYEGIVLRMDERQRLVKNLGAYNFLILRNHGLLTAGASIAKTFQWMLILQQACSVQVKALAGNPELTELTPAAIEEAQVAHDQSDAEVDWQALRRMIDRYAPDYRD</sequence>
<dbReference type="PANTHER" id="PTHR10672">
    <property type="entry name" value="ADDUCIN"/>
    <property type="match status" value="1"/>
</dbReference>
<gene>
    <name evidence="3" type="ORF">G3T16_00515</name>
</gene>
<dbReference type="SMART" id="SM01007">
    <property type="entry name" value="Aldolase_II"/>
    <property type="match status" value="1"/>
</dbReference>
<evidence type="ECO:0000313" key="3">
    <source>
        <dbReference type="EMBL" id="QIB64123.1"/>
    </source>
</evidence>
<dbReference type="GO" id="GO:0051015">
    <property type="term" value="F:actin filament binding"/>
    <property type="evidence" value="ECO:0007669"/>
    <property type="project" value="TreeGrafter"/>
</dbReference>
<dbReference type="InterPro" id="IPR036409">
    <property type="entry name" value="Aldolase_II/adducin_N_sf"/>
</dbReference>
<name>A0A6C0TX76_9GAMM</name>
<accession>A0A6C0TX76</accession>
<protein>
    <submittedName>
        <fullName evidence="3">Class II aldolase/adducin family protein</fullName>
    </submittedName>
</protein>
<dbReference type="EMBL" id="CP048711">
    <property type="protein sequence ID" value="QIB64123.1"/>
    <property type="molecule type" value="Genomic_DNA"/>
</dbReference>
<dbReference type="SUPFAM" id="SSF53639">
    <property type="entry name" value="AraD/HMP-PK domain-like"/>
    <property type="match status" value="1"/>
</dbReference>
<dbReference type="InterPro" id="IPR001303">
    <property type="entry name" value="Aldolase_II/adducin_N"/>
</dbReference>
<dbReference type="RefSeq" id="WP_163493373.1">
    <property type="nucleotide sequence ID" value="NZ_CP048711.1"/>
</dbReference>
<reference evidence="3 4" key="1">
    <citation type="submission" date="2020-02" db="EMBL/GenBank/DDBJ databases">
        <title>Genome sequencing for Kineobactrum sp. M2.</title>
        <authorList>
            <person name="Park S.-J."/>
        </authorList>
    </citation>
    <scope>NUCLEOTIDE SEQUENCE [LARGE SCALE GENOMIC DNA]</scope>
    <source>
        <strain evidence="3 4">M2</strain>
    </source>
</reference>
<dbReference type="AlphaFoldDB" id="A0A6C0TX76"/>
<evidence type="ECO:0000259" key="2">
    <source>
        <dbReference type="SMART" id="SM01007"/>
    </source>
</evidence>
<comment type="similarity">
    <text evidence="1">Belongs to the aldolase class II family.</text>
</comment>
<dbReference type="GO" id="GO:0005856">
    <property type="term" value="C:cytoskeleton"/>
    <property type="evidence" value="ECO:0007669"/>
    <property type="project" value="TreeGrafter"/>
</dbReference>
<organism evidence="3 4">
    <name type="scientific">Kineobactrum salinum</name>
    <dbReference type="NCBI Taxonomy" id="2708301"/>
    <lineage>
        <taxon>Bacteria</taxon>
        <taxon>Pseudomonadati</taxon>
        <taxon>Pseudomonadota</taxon>
        <taxon>Gammaproteobacteria</taxon>
        <taxon>Cellvibrionales</taxon>
        <taxon>Halieaceae</taxon>
        <taxon>Kineobactrum</taxon>
    </lineage>
</organism>
<feature type="domain" description="Class II aldolase/adducin N-terminal" evidence="2">
    <location>
        <begin position="31"/>
        <end position="212"/>
    </location>
</feature>
<keyword evidence="4" id="KW-1185">Reference proteome</keyword>
<dbReference type="InterPro" id="IPR051017">
    <property type="entry name" value="Aldolase-II_Adducin_sf"/>
</dbReference>
<dbReference type="Proteomes" id="UP000477680">
    <property type="component" value="Chromosome"/>
</dbReference>
<dbReference type="GO" id="GO:0005996">
    <property type="term" value="P:monosaccharide metabolic process"/>
    <property type="evidence" value="ECO:0007669"/>
    <property type="project" value="UniProtKB-ARBA"/>
</dbReference>
<dbReference type="KEGG" id="kim:G3T16_00515"/>
<evidence type="ECO:0000313" key="4">
    <source>
        <dbReference type="Proteomes" id="UP000477680"/>
    </source>
</evidence>
<dbReference type="NCBIfam" id="NF005451">
    <property type="entry name" value="PRK07044.1"/>
    <property type="match status" value="1"/>
</dbReference>
<dbReference type="Pfam" id="PF00596">
    <property type="entry name" value="Aldolase_II"/>
    <property type="match status" value="1"/>
</dbReference>
<dbReference type="PANTHER" id="PTHR10672:SF3">
    <property type="entry name" value="PROTEIN HU-LI TAI SHAO"/>
    <property type="match status" value="1"/>
</dbReference>
<evidence type="ECO:0000256" key="1">
    <source>
        <dbReference type="ARBA" id="ARBA00037961"/>
    </source>
</evidence>